<feature type="transmembrane region" description="Helical" evidence="1">
    <location>
        <begin position="265"/>
        <end position="285"/>
    </location>
</feature>
<sequence length="335" mass="37387">MDQKHIRWISSALSILVLFWIVPVILGNKDIMINSFICGAVGCLMNWYLFSVQVGGSRPSNIVNVFSKTRRGFRGNNEWFARVDSSHGKVNYHHINVNSRITGVPDPHISLPGWETGLATIIARFLKCIQNNVVLVTLLLLIAIFLKHKNNQPKEGWYREMLSIGVGGFSSSWLGGKIGTFIFPGIGTLVGTIYGGVIGGGVVEFLRSLNTGLLVAFCVMEWRSKFSKKGTKKNNDDYSWLLWLLNALVDFAEIKEIPTDEEGRVVLFLARLFVYIMAYFGVQVATFEKQLNWSESGGGVIGATIGLVLWETFCKLFEMTFTQLPSISNSTMTLQ</sequence>
<feature type="transmembrane region" description="Helical" evidence="1">
    <location>
        <begin position="6"/>
        <end position="26"/>
    </location>
</feature>
<feature type="transmembrane region" description="Helical" evidence="1">
    <location>
        <begin position="121"/>
        <end position="145"/>
    </location>
</feature>
<feature type="transmembrane region" description="Helical" evidence="1">
    <location>
        <begin position="33"/>
        <end position="50"/>
    </location>
</feature>
<dbReference type="GeneID" id="9813995"/>
<gene>
    <name evidence="2" type="ORF">GCK72_008167</name>
</gene>
<feature type="transmembrane region" description="Helical" evidence="1">
    <location>
        <begin position="297"/>
        <end position="317"/>
    </location>
</feature>
<protein>
    <submittedName>
        <fullName evidence="2">Uncharacterized protein</fullName>
    </submittedName>
</protein>
<reference evidence="2 3" key="1">
    <citation type="submission" date="2019-12" db="EMBL/GenBank/DDBJ databases">
        <title>Chromosome-level assembly of the Caenorhabditis remanei genome.</title>
        <authorList>
            <person name="Teterina A.A."/>
            <person name="Willis J.H."/>
            <person name="Phillips P.C."/>
        </authorList>
    </citation>
    <scope>NUCLEOTIDE SEQUENCE [LARGE SCALE GENOMIC DNA]</scope>
    <source>
        <strain evidence="2 3">PX506</strain>
        <tissue evidence="2">Whole organism</tissue>
    </source>
</reference>
<accession>A0A6A5H094</accession>
<feature type="transmembrane region" description="Helical" evidence="1">
    <location>
        <begin position="181"/>
        <end position="203"/>
    </location>
</feature>
<keyword evidence="1" id="KW-0472">Membrane</keyword>
<comment type="caution">
    <text evidence="2">The sequence shown here is derived from an EMBL/GenBank/DDBJ whole genome shotgun (WGS) entry which is preliminary data.</text>
</comment>
<dbReference type="KEGG" id="crq:GCK72_008167"/>
<evidence type="ECO:0000256" key="1">
    <source>
        <dbReference type="SAM" id="Phobius"/>
    </source>
</evidence>
<evidence type="ECO:0000313" key="2">
    <source>
        <dbReference type="EMBL" id="KAF1759922.1"/>
    </source>
</evidence>
<dbReference type="CTD" id="9813995"/>
<dbReference type="AlphaFoldDB" id="A0A6A5H094"/>
<organism evidence="2 3">
    <name type="scientific">Caenorhabditis remanei</name>
    <name type="common">Caenorhabditis vulgaris</name>
    <dbReference type="NCBI Taxonomy" id="31234"/>
    <lineage>
        <taxon>Eukaryota</taxon>
        <taxon>Metazoa</taxon>
        <taxon>Ecdysozoa</taxon>
        <taxon>Nematoda</taxon>
        <taxon>Chromadorea</taxon>
        <taxon>Rhabditida</taxon>
        <taxon>Rhabditina</taxon>
        <taxon>Rhabditomorpha</taxon>
        <taxon>Rhabditoidea</taxon>
        <taxon>Rhabditidae</taxon>
        <taxon>Peloderinae</taxon>
        <taxon>Caenorhabditis</taxon>
    </lineage>
</organism>
<keyword evidence="1" id="KW-0812">Transmembrane</keyword>
<dbReference type="Proteomes" id="UP000483820">
    <property type="component" value="Chromosome III"/>
</dbReference>
<keyword evidence="1" id="KW-1133">Transmembrane helix</keyword>
<proteinExistence type="predicted"/>
<evidence type="ECO:0000313" key="3">
    <source>
        <dbReference type="Proteomes" id="UP000483820"/>
    </source>
</evidence>
<dbReference type="RefSeq" id="XP_003102163.2">
    <property type="nucleotide sequence ID" value="XM_003102115.2"/>
</dbReference>
<dbReference type="EMBL" id="WUAV01000003">
    <property type="protein sequence ID" value="KAF1759922.1"/>
    <property type="molecule type" value="Genomic_DNA"/>
</dbReference>
<name>A0A6A5H094_CAERE</name>